<dbReference type="Pfam" id="PF14512">
    <property type="entry name" value="TM1586_NiRdase"/>
    <property type="match status" value="1"/>
</dbReference>
<evidence type="ECO:0000313" key="3">
    <source>
        <dbReference type="Proteomes" id="UP000006866"/>
    </source>
</evidence>
<dbReference type="PATRIC" id="fig|572479.3.peg.1299"/>
<dbReference type="RefSeq" id="WP_014553449.1">
    <property type="nucleotide sequence ID" value="NC_017455.1"/>
</dbReference>
<dbReference type="GO" id="GO:0016491">
    <property type="term" value="F:oxidoreductase activity"/>
    <property type="evidence" value="ECO:0007669"/>
    <property type="project" value="InterPro"/>
</dbReference>
<dbReference type="KEGG" id="hpk:Hprae_1285"/>
<accession>E3DML4</accession>
<dbReference type="eggNOG" id="COG0778">
    <property type="taxonomic scope" value="Bacteria"/>
</dbReference>
<dbReference type="Proteomes" id="UP000006866">
    <property type="component" value="Chromosome"/>
</dbReference>
<dbReference type="InterPro" id="IPR029478">
    <property type="entry name" value="TM1586_NiRdase"/>
</dbReference>
<reference evidence="3" key="1">
    <citation type="submission" date="2010-10" db="EMBL/GenBank/DDBJ databases">
        <title>The complete genome of Halanaerobium praevalens DSM 2228.</title>
        <authorList>
            <consortium name="US DOE Joint Genome Institute (JGI-PGF)"/>
            <person name="Lucas S."/>
            <person name="Copeland A."/>
            <person name="Lapidus A."/>
            <person name="Glavina del Rio T."/>
            <person name="Dalin E."/>
            <person name="Tice H."/>
            <person name="Bruce D."/>
            <person name="Goodwin L."/>
            <person name="Pitluck S."/>
            <person name="Kyrpides N."/>
            <person name="Mavromatis K."/>
            <person name="Ivanova N."/>
            <person name="Ovchinnikova G."/>
            <person name="Chertkov O."/>
            <person name="Detter J.C."/>
            <person name="Han C."/>
            <person name="Larimer F."/>
            <person name="Land M."/>
            <person name="Hauser L."/>
            <person name="Markowitz V."/>
            <person name="Cheng J.-F."/>
            <person name="Hugenholtz P."/>
            <person name="Woyke T."/>
            <person name="Wu D."/>
            <person name="Tindall B."/>
            <person name="Pomrenke H.G."/>
            <person name="Brambilla E."/>
            <person name="Klenk H.-P."/>
            <person name="Eisen J.A."/>
        </authorList>
    </citation>
    <scope>NUCLEOTIDE SEQUENCE [LARGE SCALE GENOMIC DNA]</scope>
    <source>
        <strain evidence="3">ATCC 33744 / DSM 2228 / GSL</strain>
    </source>
</reference>
<dbReference type="EMBL" id="CP002175">
    <property type="protein sequence ID" value="ADO77422.1"/>
    <property type="molecule type" value="Genomic_DNA"/>
</dbReference>
<name>E3DML4_HALPG</name>
<gene>
    <name evidence="2" type="ordered locus">Hprae_1285</name>
</gene>
<dbReference type="OrthoDB" id="9814075at2"/>
<reference evidence="2 3" key="2">
    <citation type="journal article" date="2011" name="Stand. Genomic Sci.">
        <title>Complete genome sequence of the extremely halophilic Halanaerobium praevalens type strain (GSL).</title>
        <authorList>
            <person name="Ivanova N."/>
            <person name="Sikorski J."/>
            <person name="Chertkov O."/>
            <person name="Nolan M."/>
            <person name="Lucas S."/>
            <person name="Hammon N."/>
            <person name="Deshpande S."/>
            <person name="Cheng J.F."/>
            <person name="Tapia R."/>
            <person name="Han C."/>
            <person name="Goodwin L."/>
            <person name="Pitluck S."/>
            <person name="Huntemann M."/>
            <person name="Liolios K."/>
            <person name="Pagani I."/>
            <person name="Mavromatis K."/>
            <person name="Ovchinikova G."/>
            <person name="Pati A."/>
            <person name="Chen A."/>
            <person name="Palaniappan K."/>
            <person name="Land M."/>
            <person name="Hauser L."/>
            <person name="Brambilla E.M."/>
            <person name="Kannan K.P."/>
            <person name="Rohde M."/>
            <person name="Tindall B.J."/>
            <person name="Goker M."/>
            <person name="Detter J.C."/>
            <person name="Woyke T."/>
            <person name="Bristow J."/>
            <person name="Eisen J.A."/>
            <person name="Markowitz V."/>
            <person name="Hugenholtz P."/>
            <person name="Kyrpides N.C."/>
            <person name="Klenk H.P."/>
            <person name="Lapidus A."/>
        </authorList>
    </citation>
    <scope>NUCLEOTIDE SEQUENCE [LARGE SCALE GENOMIC DNA]</scope>
    <source>
        <strain evidence="3">ATCC 33744 / DSM 2228 / GSL</strain>
    </source>
</reference>
<evidence type="ECO:0000259" key="1">
    <source>
        <dbReference type="Pfam" id="PF14512"/>
    </source>
</evidence>
<evidence type="ECO:0000313" key="2">
    <source>
        <dbReference type="EMBL" id="ADO77422.1"/>
    </source>
</evidence>
<keyword evidence="3" id="KW-1185">Reference proteome</keyword>
<dbReference type="Gene3D" id="3.40.109.30">
    <property type="entry name" value="putative nitroreductase (tm1586), domain 2"/>
    <property type="match status" value="1"/>
</dbReference>
<dbReference type="STRING" id="572479.Hprae_1285"/>
<dbReference type="AlphaFoldDB" id="E3DML4"/>
<organism evidence="2 3">
    <name type="scientific">Halanaerobium praevalens (strain ATCC 33744 / DSM 2228 / GSL)</name>
    <dbReference type="NCBI Taxonomy" id="572479"/>
    <lineage>
        <taxon>Bacteria</taxon>
        <taxon>Bacillati</taxon>
        <taxon>Bacillota</taxon>
        <taxon>Clostridia</taxon>
        <taxon>Halanaerobiales</taxon>
        <taxon>Halanaerobiaceae</taxon>
        <taxon>Halanaerobium</taxon>
    </lineage>
</organism>
<dbReference type="InterPro" id="IPR000415">
    <property type="entry name" value="Nitroreductase-like"/>
</dbReference>
<dbReference type="HOGENOM" id="CLU_070562_0_0_9"/>
<dbReference type="SUPFAM" id="SSF55469">
    <property type="entry name" value="FMN-dependent nitroreductase-like"/>
    <property type="match status" value="1"/>
</dbReference>
<dbReference type="Gene3D" id="3.40.109.10">
    <property type="entry name" value="NADH Oxidase"/>
    <property type="match status" value="1"/>
</dbReference>
<protein>
    <submittedName>
        <fullName evidence="2">Nitroreductase family protein</fullName>
    </submittedName>
</protein>
<sequence>MDIPVKRWYEAVQNRYSQQKYMAKEIKEFTLRSLGNKVEKLNKIYPEVRIEILPNSIKEILPALKGKYGNFTESPAFIAFIINDKGEHRWTKMGYIGEAAILEATALGLGSCWIAGRYLKGKSDFNIDLKRGERLVAVSPLGYSSESYNLTRHFISKLFPHRDRKNVKELCPDGYDPDWPSWVKNAIKIASYAPSRLNRQPWRFYYGENKLLLDSVGEPSSYKRLECGISLLHLEVGALDSGAEGKIKFGGLGLASFIKNR</sequence>
<feature type="domain" description="Putative nitroreductase TM1586" evidence="1">
    <location>
        <begin position="9"/>
        <end position="238"/>
    </location>
</feature>
<proteinExistence type="predicted"/>